<organism evidence="1 2">
    <name type="scientific">Paenibacillus terrae</name>
    <dbReference type="NCBI Taxonomy" id="159743"/>
    <lineage>
        <taxon>Bacteria</taxon>
        <taxon>Bacillati</taxon>
        <taxon>Bacillota</taxon>
        <taxon>Bacilli</taxon>
        <taxon>Bacillales</taxon>
        <taxon>Paenibacillaceae</taxon>
        <taxon>Paenibacillus</taxon>
    </lineage>
</organism>
<dbReference type="OrthoDB" id="9976086at2"/>
<proteinExistence type="predicted"/>
<protein>
    <submittedName>
        <fullName evidence="1">Uncharacterized protein</fullName>
    </submittedName>
</protein>
<evidence type="ECO:0000313" key="2">
    <source>
        <dbReference type="Proteomes" id="UP000032534"/>
    </source>
</evidence>
<dbReference type="Proteomes" id="UP000032534">
    <property type="component" value="Unassembled WGS sequence"/>
</dbReference>
<reference evidence="1 2" key="1">
    <citation type="submission" date="2014-11" db="EMBL/GenBank/DDBJ databases">
        <title>Draft Genome Sequences of Paenibacillus polymyxa NRRL B-30509 and Paenibacillus terrae NRRL B-30644, Strains from a Poultry Environment that Produce Tridecaptin A and Paenicidins.</title>
        <authorList>
            <person name="van Belkum M.J."/>
            <person name="Lohans C.T."/>
            <person name="Vederas J.C."/>
        </authorList>
    </citation>
    <scope>NUCLEOTIDE SEQUENCE [LARGE SCALE GENOMIC DNA]</scope>
    <source>
        <strain evidence="1 2">NRRL B-30644</strain>
    </source>
</reference>
<gene>
    <name evidence="1" type="ORF">QD47_19345</name>
</gene>
<sequence length="225" mass="25240">MTNITAGCIIVTENACRYLIVSTSGNPMISELQYKIIDIDQWELSEPTYGSIQELIQSFDGNNHKVIKTIIKEGEVLSNMSWISNFPSNFSEKESGPFLIVIKKGNTYEYLSDCNGEEAYTDDIEEAKFFDSLDIIPNLRLDESIQSANHFLLVRKVSIQGMGYVYNFATNATKTILEEVMESVTCTVIGYCDSDIVPALKKSGYYALEIHEPVGDPDQIISADW</sequence>
<dbReference type="AlphaFoldDB" id="A0A0D7WXS3"/>
<dbReference type="EMBL" id="JTHP01000044">
    <property type="protein sequence ID" value="KJD43970.1"/>
    <property type="molecule type" value="Genomic_DNA"/>
</dbReference>
<keyword evidence="2" id="KW-1185">Reference proteome</keyword>
<comment type="caution">
    <text evidence="1">The sequence shown here is derived from an EMBL/GenBank/DDBJ whole genome shotgun (WGS) entry which is preliminary data.</text>
</comment>
<dbReference type="PATRIC" id="fig|159743.3.peg.4313"/>
<dbReference type="RefSeq" id="WP_044647676.1">
    <property type="nucleotide sequence ID" value="NZ_JTHP01000044.1"/>
</dbReference>
<name>A0A0D7WXS3_9BACL</name>
<accession>A0A0D7WXS3</accession>
<evidence type="ECO:0000313" key="1">
    <source>
        <dbReference type="EMBL" id="KJD43970.1"/>
    </source>
</evidence>